<evidence type="ECO:0000256" key="7">
    <source>
        <dbReference type="ARBA" id="ARBA00023004"/>
    </source>
</evidence>
<feature type="domain" description="Radical SAM core" evidence="11">
    <location>
        <begin position="36"/>
        <end position="277"/>
    </location>
</feature>
<evidence type="ECO:0000256" key="3">
    <source>
        <dbReference type="ARBA" id="ARBA00006804"/>
    </source>
</evidence>
<evidence type="ECO:0000256" key="2">
    <source>
        <dbReference type="ARBA" id="ARBA00005155"/>
    </source>
</evidence>
<evidence type="ECO:0000256" key="5">
    <source>
        <dbReference type="ARBA" id="ARBA00022691"/>
    </source>
</evidence>
<dbReference type="PANTHER" id="PTHR43787">
    <property type="entry name" value="FEMO COFACTOR BIOSYNTHESIS PROTEIN NIFB-RELATED"/>
    <property type="match status" value="1"/>
</dbReference>
<dbReference type="PROSITE" id="PS51918">
    <property type="entry name" value="RADICAL_SAM"/>
    <property type="match status" value="1"/>
</dbReference>
<dbReference type="GO" id="GO:0046872">
    <property type="term" value="F:metal ion binding"/>
    <property type="evidence" value="ECO:0007669"/>
    <property type="project" value="UniProtKB-KW"/>
</dbReference>
<keyword evidence="10" id="KW-0456">Lyase</keyword>
<keyword evidence="5" id="KW-0949">S-adenosyl-L-methionine</keyword>
<dbReference type="InterPro" id="IPR013785">
    <property type="entry name" value="Aldolase_TIM"/>
</dbReference>
<keyword evidence="8" id="KW-0411">Iron-sulfur</keyword>
<dbReference type="Gene3D" id="3.20.20.70">
    <property type="entry name" value="Aldolase class I"/>
    <property type="match status" value="1"/>
</dbReference>
<reference evidence="12" key="1">
    <citation type="journal article" date="2020" name="mSystems">
        <title>Genome- and Community-Level Interaction Insights into Carbon Utilization and Element Cycling Functions of Hydrothermarchaeota in Hydrothermal Sediment.</title>
        <authorList>
            <person name="Zhou Z."/>
            <person name="Liu Y."/>
            <person name="Xu W."/>
            <person name="Pan J."/>
            <person name="Luo Z.H."/>
            <person name="Li M."/>
        </authorList>
    </citation>
    <scope>NUCLEOTIDE SEQUENCE [LARGE SCALE GENOMIC DNA]</scope>
    <source>
        <strain evidence="12">SpSt-732</strain>
    </source>
</reference>
<evidence type="ECO:0000256" key="8">
    <source>
        <dbReference type="ARBA" id="ARBA00023014"/>
    </source>
</evidence>
<evidence type="ECO:0000256" key="6">
    <source>
        <dbReference type="ARBA" id="ARBA00022723"/>
    </source>
</evidence>
<evidence type="ECO:0000256" key="4">
    <source>
        <dbReference type="ARBA" id="ARBA00022485"/>
    </source>
</evidence>
<dbReference type="CDD" id="cd01335">
    <property type="entry name" value="Radical_SAM"/>
    <property type="match status" value="1"/>
</dbReference>
<keyword evidence="7" id="KW-0408">Iron</keyword>
<comment type="caution">
    <text evidence="12">The sequence shown here is derived from an EMBL/GenBank/DDBJ whole genome shotgun (WGS) entry which is preliminary data.</text>
</comment>
<comment type="similarity">
    <text evidence="3">Belongs to the radical SAM superfamily. NifB family.</text>
</comment>
<dbReference type="SFLD" id="SFLDS00029">
    <property type="entry name" value="Radical_SAM"/>
    <property type="match status" value="1"/>
</dbReference>
<accession>A0A7C4BBJ9</accession>
<keyword evidence="6" id="KW-0479">Metal-binding</keyword>
<protein>
    <submittedName>
        <fullName evidence="12">Radical SAM protein</fullName>
    </submittedName>
</protein>
<dbReference type="SUPFAM" id="SSF102114">
    <property type="entry name" value="Radical SAM enzymes"/>
    <property type="match status" value="1"/>
</dbReference>
<organism evidence="12">
    <name type="scientific">Ignisphaera aggregans</name>
    <dbReference type="NCBI Taxonomy" id="334771"/>
    <lineage>
        <taxon>Archaea</taxon>
        <taxon>Thermoproteota</taxon>
        <taxon>Thermoprotei</taxon>
        <taxon>Desulfurococcales</taxon>
        <taxon>Desulfurococcaceae</taxon>
        <taxon>Ignisphaera</taxon>
    </lineage>
</organism>
<proteinExistence type="inferred from homology"/>
<dbReference type="SFLD" id="SFLDG01067">
    <property type="entry name" value="SPASM/twitch_domain_containing"/>
    <property type="match status" value="1"/>
</dbReference>
<name>A0A7C4BBJ9_9CREN</name>
<sequence>MCYSTPHGFNPIEIAKLVERKIALATVSSEISRKYYRFRPSRFYRGSATADTTGCNLKCLFCWSWRANAKLLGAFYTPTEVALKLMEIARHYGYRVIRVSGGEPTLAFHHITKVLDKLKEFLLHKNAVFVLETNGILLGHSKEFAEILSRYRRVIVRISIKGCSEEEFHRITGAEASFFSLQLNAVRNLLDHGVGVWPAITISFCSKESLAKLLLRLAECGESIVDKIELEYFKAYPSAVRRLCKNNIAPWISILVGKNRVAKGEEFRELCRGVSKEEDS</sequence>
<gene>
    <name evidence="12" type="ORF">ENV14_01685</name>
</gene>
<keyword evidence="4" id="KW-0004">4Fe-4S</keyword>
<evidence type="ECO:0000313" key="12">
    <source>
        <dbReference type="EMBL" id="HGI87100.1"/>
    </source>
</evidence>
<evidence type="ECO:0000256" key="9">
    <source>
        <dbReference type="ARBA" id="ARBA00023231"/>
    </source>
</evidence>
<dbReference type="GO" id="GO:0016829">
    <property type="term" value="F:lyase activity"/>
    <property type="evidence" value="ECO:0007669"/>
    <property type="project" value="UniProtKB-KW"/>
</dbReference>
<evidence type="ECO:0000256" key="10">
    <source>
        <dbReference type="ARBA" id="ARBA00023239"/>
    </source>
</evidence>
<dbReference type="InterPro" id="IPR007197">
    <property type="entry name" value="rSAM"/>
</dbReference>
<evidence type="ECO:0000259" key="11">
    <source>
        <dbReference type="PROSITE" id="PS51918"/>
    </source>
</evidence>
<evidence type="ECO:0000256" key="1">
    <source>
        <dbReference type="ARBA" id="ARBA00001966"/>
    </source>
</evidence>
<dbReference type="PANTHER" id="PTHR43787:SF13">
    <property type="entry name" value="FEMO COFACTOR BIOSYNTHESIS PROTEIN NIFB"/>
    <property type="match status" value="1"/>
</dbReference>
<dbReference type="InterPro" id="IPR058240">
    <property type="entry name" value="rSAM_sf"/>
</dbReference>
<dbReference type="Pfam" id="PF04055">
    <property type="entry name" value="Radical_SAM"/>
    <property type="match status" value="1"/>
</dbReference>
<keyword evidence="9" id="KW-0535">Nitrogen fixation</keyword>
<comment type="cofactor">
    <cofactor evidence="1">
        <name>[4Fe-4S] cluster</name>
        <dbReference type="ChEBI" id="CHEBI:49883"/>
    </cofactor>
</comment>
<comment type="pathway">
    <text evidence="2">Cofactor biosynthesis; Fe-Mo cofactor biosynthesis.</text>
</comment>
<dbReference type="AlphaFoldDB" id="A0A7C4BBJ9"/>
<dbReference type="GO" id="GO:0051539">
    <property type="term" value="F:4 iron, 4 sulfur cluster binding"/>
    <property type="evidence" value="ECO:0007669"/>
    <property type="project" value="UniProtKB-KW"/>
</dbReference>
<dbReference type="EMBL" id="DTFF01000013">
    <property type="protein sequence ID" value="HGI87100.1"/>
    <property type="molecule type" value="Genomic_DNA"/>
</dbReference>